<feature type="compositionally biased region" description="Basic and acidic residues" evidence="1">
    <location>
        <begin position="283"/>
        <end position="292"/>
    </location>
</feature>
<dbReference type="EMBL" id="JAGTJQ010000003">
    <property type="protein sequence ID" value="KAH7036007.1"/>
    <property type="molecule type" value="Genomic_DNA"/>
</dbReference>
<feature type="compositionally biased region" description="Acidic residues" evidence="1">
    <location>
        <begin position="263"/>
        <end position="282"/>
    </location>
</feature>
<dbReference type="OrthoDB" id="4757858at2759"/>
<comment type="caution">
    <text evidence="3">The sequence shown here is derived from an EMBL/GenBank/DDBJ whole genome shotgun (WGS) entry which is preliminary data.</text>
</comment>
<dbReference type="AlphaFoldDB" id="A0A9P8YD07"/>
<dbReference type="GeneID" id="70193238"/>
<accession>A0A9P8YD07</accession>
<organism evidence="3 4">
    <name type="scientific">Microdochium trichocladiopsis</name>
    <dbReference type="NCBI Taxonomy" id="1682393"/>
    <lineage>
        <taxon>Eukaryota</taxon>
        <taxon>Fungi</taxon>
        <taxon>Dikarya</taxon>
        <taxon>Ascomycota</taxon>
        <taxon>Pezizomycotina</taxon>
        <taxon>Sordariomycetes</taxon>
        <taxon>Xylariomycetidae</taxon>
        <taxon>Xylariales</taxon>
        <taxon>Microdochiaceae</taxon>
        <taxon>Microdochium</taxon>
    </lineage>
</organism>
<keyword evidence="4" id="KW-1185">Reference proteome</keyword>
<feature type="compositionally biased region" description="Basic and acidic residues" evidence="1">
    <location>
        <begin position="186"/>
        <end position="195"/>
    </location>
</feature>
<evidence type="ECO:0000256" key="1">
    <source>
        <dbReference type="SAM" id="MobiDB-lite"/>
    </source>
</evidence>
<evidence type="ECO:0000313" key="3">
    <source>
        <dbReference type="EMBL" id="KAH7036007.1"/>
    </source>
</evidence>
<feature type="region of interest" description="Disordered" evidence="1">
    <location>
        <begin position="186"/>
        <end position="205"/>
    </location>
</feature>
<dbReference type="RefSeq" id="XP_046016100.1">
    <property type="nucleotide sequence ID" value="XM_046163692.1"/>
</dbReference>
<dbReference type="Proteomes" id="UP000756346">
    <property type="component" value="Unassembled WGS sequence"/>
</dbReference>
<proteinExistence type="predicted"/>
<evidence type="ECO:0000259" key="2">
    <source>
        <dbReference type="Pfam" id="PF12937"/>
    </source>
</evidence>
<reference evidence="3" key="1">
    <citation type="journal article" date="2021" name="Nat. Commun.">
        <title>Genetic determinants of endophytism in the Arabidopsis root mycobiome.</title>
        <authorList>
            <person name="Mesny F."/>
            <person name="Miyauchi S."/>
            <person name="Thiergart T."/>
            <person name="Pickel B."/>
            <person name="Atanasova L."/>
            <person name="Karlsson M."/>
            <person name="Huettel B."/>
            <person name="Barry K.W."/>
            <person name="Haridas S."/>
            <person name="Chen C."/>
            <person name="Bauer D."/>
            <person name="Andreopoulos W."/>
            <person name="Pangilinan J."/>
            <person name="LaButti K."/>
            <person name="Riley R."/>
            <person name="Lipzen A."/>
            <person name="Clum A."/>
            <person name="Drula E."/>
            <person name="Henrissat B."/>
            <person name="Kohler A."/>
            <person name="Grigoriev I.V."/>
            <person name="Martin F.M."/>
            <person name="Hacquard S."/>
        </authorList>
    </citation>
    <scope>NUCLEOTIDE SEQUENCE</scope>
    <source>
        <strain evidence="3">MPI-CAGE-CH-0230</strain>
    </source>
</reference>
<feature type="domain" description="F-box" evidence="2">
    <location>
        <begin position="4"/>
        <end position="62"/>
    </location>
</feature>
<name>A0A9P8YD07_9PEZI</name>
<feature type="region of interest" description="Disordered" evidence="1">
    <location>
        <begin position="252"/>
        <end position="311"/>
    </location>
</feature>
<dbReference type="Pfam" id="PF12937">
    <property type="entry name" value="F-box-like"/>
    <property type="match status" value="1"/>
</dbReference>
<dbReference type="InterPro" id="IPR001810">
    <property type="entry name" value="F-box_dom"/>
</dbReference>
<sequence>MPVHLPDEIIWHILRNLVPSEKVELQYDYDAQLCLTSLAYASRVSRSFRRVAEPLLYRHLHCSSRQLLEALCNRPELCEHVRRIDGYGTSMSLEDRAVAERLLHGRIRGMVRDKYRWPALDALLERLIPPEVDPINNDEDYGYLDMAWLTFMLCLTPHVETLHVDSCLLDKPDMLARLFDLCGREGSPRQQRESGRVMVPRSSGPLSKLRSLQLGCDTVHGEPGGFGDRNVRPLVLFPGLEELVAVHMDWEYTGQGPNPYDHDEGEGEHEDTSDEEQLEDDQDQRCQAERPGDQTSQALPDRPPKRLYTFPGSHPNMKSLSLLHNNPPVYSTAREMLLACPNLDCLILLPWIFEDRETLDFTMYGNVLREFGTRLRRFELEPAIAHGDFSEVGDEGTIGSLREKLTRLEQLRIPLATLAGTDVTDVDDENSEQLDLCAFLPASLRWFWTGVTESGVAEVHYKALARMMDEITRGSQGDGCCRLPLLEWVMVQIPSKNDGPSFEPNGFDVLRLGKDQVLCTRKSARLGWTQTPPGWEGAPIDTDSWLP</sequence>
<gene>
    <name evidence="3" type="ORF">B0I36DRAFT_98456</name>
</gene>
<dbReference type="Gene3D" id="1.20.1280.50">
    <property type="match status" value="1"/>
</dbReference>
<evidence type="ECO:0000313" key="4">
    <source>
        <dbReference type="Proteomes" id="UP000756346"/>
    </source>
</evidence>
<dbReference type="CDD" id="cd09917">
    <property type="entry name" value="F-box_SF"/>
    <property type="match status" value="1"/>
</dbReference>
<protein>
    <recommendedName>
        <fullName evidence="2">F-box domain-containing protein</fullName>
    </recommendedName>
</protein>